<evidence type="ECO:0000313" key="3">
    <source>
        <dbReference type="Proteomes" id="UP001303211"/>
    </source>
</evidence>
<proteinExistence type="predicted"/>
<dbReference type="InterPro" id="IPR021457">
    <property type="entry name" value="DUF3108"/>
</dbReference>
<keyword evidence="3" id="KW-1185">Reference proteome</keyword>
<feature type="compositionally biased region" description="Polar residues" evidence="1">
    <location>
        <begin position="87"/>
        <end position="96"/>
    </location>
</feature>
<feature type="compositionally biased region" description="Low complexity" evidence="1">
    <location>
        <begin position="104"/>
        <end position="121"/>
    </location>
</feature>
<dbReference type="Pfam" id="PF11306">
    <property type="entry name" value="DUF3108"/>
    <property type="match status" value="1"/>
</dbReference>
<accession>A0ABZ0IYV4</accession>
<name>A0ABZ0IYV4_9BURK</name>
<feature type="compositionally biased region" description="Basic and acidic residues" evidence="1">
    <location>
        <begin position="140"/>
        <end position="153"/>
    </location>
</feature>
<organism evidence="2 3">
    <name type="scientific">Diaphorobacter limosus</name>
    <dbReference type="NCBI Taxonomy" id="3036128"/>
    <lineage>
        <taxon>Bacteria</taxon>
        <taxon>Pseudomonadati</taxon>
        <taxon>Pseudomonadota</taxon>
        <taxon>Betaproteobacteria</taxon>
        <taxon>Burkholderiales</taxon>
        <taxon>Comamonadaceae</taxon>
        <taxon>Diaphorobacter</taxon>
    </lineage>
</organism>
<dbReference type="RefSeq" id="WP_317700407.1">
    <property type="nucleotide sequence ID" value="NZ_CP136921.1"/>
</dbReference>
<dbReference type="Proteomes" id="UP001303211">
    <property type="component" value="Chromosome"/>
</dbReference>
<reference evidence="2 3" key="1">
    <citation type="submission" date="2023-03" db="EMBL/GenBank/DDBJ databases">
        <title>Diaphorobacter basophil sp. nov., isolated from a sewage-treatment plant.</title>
        <authorList>
            <person name="Yang K."/>
        </authorList>
    </citation>
    <scope>NUCLEOTIDE SEQUENCE [LARGE SCALE GENOMIC DNA]</scope>
    <source>
        <strain evidence="2 3">Y-1</strain>
    </source>
</reference>
<gene>
    <name evidence="2" type="ORF">P4826_10770</name>
</gene>
<sequence>MPRRALLLLTALVLILHWLVLVGLPLGGGAGAAPQPTAFHTRMLSAPPAAPPAPQAAPAPAPRAREPGKPVKPRPRPAPAAPPAATEDSQADSPVQSAPPAPIISPMEAEAAPASTEAAMPGSDSPAAPQVPPTTAEAAEPDKAAAAEPEKAAAPESAETAGVEIRPPGQPGARASSEPPPVLLPPSTRLSFDVVGEVKKFHYNASAELLWRQQGQRYEARQQIKAFLLGARTQTSVGSITPQGLQPERFGDKSRSERAAHFDFERHEVIFSANTPRATIGAGAQDRLSVFLQLGAMLAAAPERYPPGTQITLTTVGARHADRWTFSVQGPETLDLPAGSTPALKLERLPQADQQRDQKAELWLGTALHYLPVRIRLTQGNGDFADLLLSGHEAP</sequence>
<feature type="compositionally biased region" description="Pro residues" evidence="1">
    <location>
        <begin position="48"/>
        <end position="61"/>
    </location>
</feature>
<evidence type="ECO:0000313" key="2">
    <source>
        <dbReference type="EMBL" id="WOO30913.1"/>
    </source>
</evidence>
<protein>
    <submittedName>
        <fullName evidence="2">DUF3108 domain-containing protein</fullName>
    </submittedName>
</protein>
<feature type="region of interest" description="Disordered" evidence="1">
    <location>
        <begin position="42"/>
        <end position="186"/>
    </location>
</feature>
<dbReference type="EMBL" id="CP136921">
    <property type="protein sequence ID" value="WOO30913.1"/>
    <property type="molecule type" value="Genomic_DNA"/>
</dbReference>
<evidence type="ECO:0000256" key="1">
    <source>
        <dbReference type="SAM" id="MobiDB-lite"/>
    </source>
</evidence>